<protein>
    <recommendedName>
        <fullName evidence="4">Sushi domain-containing protein</fullName>
    </recommendedName>
</protein>
<name>B3RWR8_TRIAD</name>
<evidence type="ECO:0000313" key="3">
    <source>
        <dbReference type="Proteomes" id="UP000009022"/>
    </source>
</evidence>
<keyword evidence="1" id="KW-0732">Signal</keyword>
<dbReference type="Proteomes" id="UP000009022">
    <property type="component" value="Unassembled WGS sequence"/>
</dbReference>
<feature type="chain" id="PRO_5002797015" description="Sushi domain-containing protein" evidence="1">
    <location>
        <begin position="21"/>
        <end position="199"/>
    </location>
</feature>
<dbReference type="RefSeq" id="XP_002112637.1">
    <property type="nucleotide sequence ID" value="XM_002112601.1"/>
</dbReference>
<sequence length="199" mass="21862">MKISLALVCILLCITTFAFAMVKYPKIRRPIYDKKLCLHFNLLIDTYSRSAYTRRTAPPICGNSVIALKVYETLVIACPGGWRGHISNAKLCARGYHVCNKNDRASLLSKITFSRGIQIPGCYAFNAAHDFGRCIDCKNREHQDDLGGVGMTCPRKTTSQNTSCLTGGTIDAAMDVSSFATNRACHYHPGISGVLCCEN</sequence>
<keyword evidence="3" id="KW-1185">Reference proteome</keyword>
<evidence type="ECO:0008006" key="4">
    <source>
        <dbReference type="Google" id="ProtNLM"/>
    </source>
</evidence>
<dbReference type="KEGG" id="tad:TRIADDRAFT_56853"/>
<dbReference type="CTD" id="6753850"/>
<dbReference type="PhylomeDB" id="B3RWR8"/>
<evidence type="ECO:0000313" key="2">
    <source>
        <dbReference type="EMBL" id="EDV24747.1"/>
    </source>
</evidence>
<evidence type="ECO:0000256" key="1">
    <source>
        <dbReference type="SAM" id="SignalP"/>
    </source>
</evidence>
<gene>
    <name evidence="2" type="ORF">TRIADDRAFT_56853</name>
</gene>
<dbReference type="GeneID" id="6753850"/>
<dbReference type="AlphaFoldDB" id="B3RWR8"/>
<proteinExistence type="predicted"/>
<organism evidence="2 3">
    <name type="scientific">Trichoplax adhaerens</name>
    <name type="common">Trichoplax reptans</name>
    <dbReference type="NCBI Taxonomy" id="10228"/>
    <lineage>
        <taxon>Eukaryota</taxon>
        <taxon>Metazoa</taxon>
        <taxon>Placozoa</taxon>
        <taxon>Uniplacotomia</taxon>
        <taxon>Trichoplacea</taxon>
        <taxon>Trichoplacidae</taxon>
        <taxon>Trichoplax</taxon>
    </lineage>
</organism>
<accession>B3RWR8</accession>
<dbReference type="InParanoid" id="B3RWR8"/>
<feature type="signal peptide" evidence="1">
    <location>
        <begin position="1"/>
        <end position="20"/>
    </location>
</feature>
<dbReference type="OrthoDB" id="10045365at2759"/>
<dbReference type="HOGENOM" id="CLU_1557278_0_0_1"/>
<dbReference type="EMBL" id="DS985245">
    <property type="protein sequence ID" value="EDV24747.1"/>
    <property type="molecule type" value="Genomic_DNA"/>
</dbReference>
<reference evidence="2 3" key="1">
    <citation type="journal article" date="2008" name="Nature">
        <title>The Trichoplax genome and the nature of placozoans.</title>
        <authorList>
            <person name="Srivastava M."/>
            <person name="Begovic E."/>
            <person name="Chapman J."/>
            <person name="Putnam N.H."/>
            <person name="Hellsten U."/>
            <person name="Kawashima T."/>
            <person name="Kuo A."/>
            <person name="Mitros T."/>
            <person name="Salamov A."/>
            <person name="Carpenter M.L."/>
            <person name="Signorovitch A.Y."/>
            <person name="Moreno M.A."/>
            <person name="Kamm K."/>
            <person name="Grimwood J."/>
            <person name="Schmutz J."/>
            <person name="Shapiro H."/>
            <person name="Grigoriev I.V."/>
            <person name="Buss L.W."/>
            <person name="Schierwater B."/>
            <person name="Dellaporta S.L."/>
            <person name="Rokhsar D.S."/>
        </authorList>
    </citation>
    <scope>NUCLEOTIDE SEQUENCE [LARGE SCALE GENOMIC DNA]</scope>
    <source>
        <strain evidence="2 3">Grell-BS-1999</strain>
    </source>
</reference>